<keyword evidence="3" id="KW-1185">Reference proteome</keyword>
<organism evidence="2 3">
    <name type="scientific">Pseudolysinimonas kribbensis</name>
    <dbReference type="NCBI Taxonomy" id="433641"/>
    <lineage>
        <taxon>Bacteria</taxon>
        <taxon>Bacillati</taxon>
        <taxon>Actinomycetota</taxon>
        <taxon>Actinomycetes</taxon>
        <taxon>Micrococcales</taxon>
        <taxon>Microbacteriaceae</taxon>
        <taxon>Pseudolysinimonas</taxon>
    </lineage>
</organism>
<evidence type="ECO:0000313" key="3">
    <source>
        <dbReference type="Proteomes" id="UP001157034"/>
    </source>
</evidence>
<evidence type="ECO:0000313" key="2">
    <source>
        <dbReference type="EMBL" id="GMA97182.1"/>
    </source>
</evidence>
<reference evidence="3" key="1">
    <citation type="journal article" date="2019" name="Int. J. Syst. Evol. Microbiol.">
        <title>The Global Catalogue of Microorganisms (GCM) 10K type strain sequencing project: providing services to taxonomists for standard genome sequencing and annotation.</title>
        <authorList>
            <consortium name="The Broad Institute Genomics Platform"/>
            <consortium name="The Broad Institute Genome Sequencing Center for Infectious Disease"/>
            <person name="Wu L."/>
            <person name="Ma J."/>
        </authorList>
    </citation>
    <scope>NUCLEOTIDE SEQUENCE [LARGE SCALE GENOMIC DNA]</scope>
    <source>
        <strain evidence="3">NBRC 108894</strain>
    </source>
</reference>
<dbReference type="Proteomes" id="UP001157034">
    <property type="component" value="Unassembled WGS sequence"/>
</dbReference>
<protein>
    <recommendedName>
        <fullName evidence="1">Enhanced intracellular survival protein domain-containing protein</fullName>
    </recommendedName>
</protein>
<name>A0ABQ6K8Z8_9MICO</name>
<gene>
    <name evidence="2" type="ORF">GCM10025881_40060</name>
</gene>
<dbReference type="Pfam" id="PF13530">
    <property type="entry name" value="SCP2_2"/>
    <property type="match status" value="1"/>
</dbReference>
<accession>A0ABQ6K8Z8</accession>
<dbReference type="Gene3D" id="3.30.1050.10">
    <property type="entry name" value="SCP2 sterol-binding domain"/>
    <property type="match status" value="1"/>
</dbReference>
<evidence type="ECO:0000259" key="1">
    <source>
        <dbReference type="Pfam" id="PF13530"/>
    </source>
</evidence>
<proteinExistence type="predicted"/>
<dbReference type="SUPFAM" id="SSF55718">
    <property type="entry name" value="SCP-like"/>
    <property type="match status" value="1"/>
</dbReference>
<dbReference type="EMBL" id="BSVB01000001">
    <property type="protein sequence ID" value="GMA97182.1"/>
    <property type="molecule type" value="Genomic_DNA"/>
</dbReference>
<sequence length="53" mass="5659">MTMDVATLGVLLLGTVTATELERSSRLTLAGVAGERLDAVFAPTSPPRFYSQF</sequence>
<comment type="caution">
    <text evidence="2">The sequence shown here is derived from an EMBL/GenBank/DDBJ whole genome shotgun (WGS) entry which is preliminary data.</text>
</comment>
<dbReference type="InterPro" id="IPR036527">
    <property type="entry name" value="SCP2_sterol-bd_dom_sf"/>
</dbReference>
<feature type="domain" description="Enhanced intracellular survival protein" evidence="1">
    <location>
        <begin position="2"/>
        <end position="47"/>
    </location>
</feature>
<dbReference type="InterPro" id="IPR025559">
    <property type="entry name" value="Eis_dom"/>
</dbReference>